<dbReference type="GeneTree" id="ENSGT00390000011620"/>
<dbReference type="GO" id="GO:0005669">
    <property type="term" value="C:transcription factor TFIID complex"/>
    <property type="evidence" value="ECO:0007669"/>
    <property type="project" value="InterPro"/>
</dbReference>
<dbReference type="Proteomes" id="UP000261640">
    <property type="component" value="Unplaced"/>
</dbReference>
<proteinExistence type="inferred from homology"/>
<keyword evidence="8" id="KW-1185">Reference proteome</keyword>
<dbReference type="PANTHER" id="PTHR15138:SF17">
    <property type="entry name" value="TRANSCRIPTION INITIATION FACTOR TFIID SUBUNIT 4B"/>
    <property type="match status" value="1"/>
</dbReference>
<evidence type="ECO:0000256" key="5">
    <source>
        <dbReference type="ARBA" id="ARBA00023242"/>
    </source>
</evidence>
<protein>
    <recommendedName>
        <fullName evidence="6">Transcription initiation factor TFIID component TAF4 C-terminal domain-containing protein</fullName>
    </recommendedName>
</protein>
<dbReference type="GO" id="GO:0016251">
    <property type="term" value="F:RNA polymerase II general transcription initiation factor activity"/>
    <property type="evidence" value="ECO:0007669"/>
    <property type="project" value="TreeGrafter"/>
</dbReference>
<keyword evidence="4" id="KW-0804">Transcription</keyword>
<dbReference type="InterPro" id="IPR045144">
    <property type="entry name" value="TAF4"/>
</dbReference>
<sequence>MHLCVCLCVFTREDDDINDVASMAGVNLREENAQILTTMVGSVVQSCYDQPFLSPKAMLRQAMGITDVAPEVVALVSHATQECLPLVNLHICVDVRSQLRFLEEVESLKKRRKDEEERETLLCLARVSLTRMKLCCCSIEMLRQIEEAQLQQRETNLTALAAIGPRRKRTVEESQVGVLLLPRQGVQRMTRLMLRDLLLCMEQDHFLHHSLILYKAML</sequence>
<reference evidence="7" key="2">
    <citation type="submission" date="2025-09" db="UniProtKB">
        <authorList>
            <consortium name="Ensembl"/>
        </authorList>
    </citation>
    <scope>IDENTIFICATION</scope>
</reference>
<dbReference type="Ensembl" id="ENSMAMT00000045508.1">
    <property type="protein sequence ID" value="ENSMAMP00000044386.1"/>
    <property type="gene ID" value="ENSMAMG00000028011.1"/>
</dbReference>
<keyword evidence="3" id="KW-0805">Transcription regulation</keyword>
<feature type="domain" description="Transcription initiation factor TFIID component TAF4 C-terminal" evidence="6">
    <location>
        <begin position="91"/>
        <end position="174"/>
    </location>
</feature>
<accession>A0A7N8WYM0</accession>
<evidence type="ECO:0000259" key="6">
    <source>
        <dbReference type="Pfam" id="PF05236"/>
    </source>
</evidence>
<evidence type="ECO:0000256" key="1">
    <source>
        <dbReference type="ARBA" id="ARBA00004123"/>
    </source>
</evidence>
<keyword evidence="5" id="KW-0539">Nucleus</keyword>
<dbReference type="InParanoid" id="A0A7N8WYM0"/>
<dbReference type="GO" id="GO:0003677">
    <property type="term" value="F:DNA binding"/>
    <property type="evidence" value="ECO:0007669"/>
    <property type="project" value="TreeGrafter"/>
</dbReference>
<evidence type="ECO:0000256" key="3">
    <source>
        <dbReference type="ARBA" id="ARBA00023015"/>
    </source>
</evidence>
<evidence type="ECO:0000313" key="8">
    <source>
        <dbReference type="Proteomes" id="UP000261640"/>
    </source>
</evidence>
<name>A0A7N8WYM0_9TELE</name>
<dbReference type="PANTHER" id="PTHR15138">
    <property type="entry name" value="TRANSCRIPTION INITIATION FACTOR TFIID SUBUNIT 4"/>
    <property type="match status" value="1"/>
</dbReference>
<dbReference type="AlphaFoldDB" id="A0A7N8WYM0"/>
<comment type="subcellular location">
    <subcellularLocation>
        <location evidence="1">Nucleus</location>
    </subcellularLocation>
</comment>
<organism evidence="7 8">
    <name type="scientific">Mastacembelus armatus</name>
    <name type="common">zig-zag eel</name>
    <dbReference type="NCBI Taxonomy" id="205130"/>
    <lineage>
        <taxon>Eukaryota</taxon>
        <taxon>Metazoa</taxon>
        <taxon>Chordata</taxon>
        <taxon>Craniata</taxon>
        <taxon>Vertebrata</taxon>
        <taxon>Euteleostomi</taxon>
        <taxon>Actinopterygii</taxon>
        <taxon>Neopterygii</taxon>
        <taxon>Teleostei</taxon>
        <taxon>Neoteleostei</taxon>
        <taxon>Acanthomorphata</taxon>
        <taxon>Anabantaria</taxon>
        <taxon>Synbranchiformes</taxon>
        <taxon>Mastacembelidae</taxon>
        <taxon>Mastacembelus</taxon>
    </lineage>
</organism>
<evidence type="ECO:0000256" key="4">
    <source>
        <dbReference type="ARBA" id="ARBA00023163"/>
    </source>
</evidence>
<feature type="domain" description="Transcription initiation factor TFIID component TAF4 C-terminal" evidence="6">
    <location>
        <begin position="17"/>
        <end position="84"/>
    </location>
</feature>
<evidence type="ECO:0000256" key="2">
    <source>
        <dbReference type="ARBA" id="ARBA00006178"/>
    </source>
</evidence>
<dbReference type="Pfam" id="PF05236">
    <property type="entry name" value="TAF4"/>
    <property type="match status" value="2"/>
</dbReference>
<evidence type="ECO:0000313" key="7">
    <source>
        <dbReference type="Ensembl" id="ENSMAMP00000044386.1"/>
    </source>
</evidence>
<comment type="similarity">
    <text evidence="2">Belongs to the TAF4 family.</text>
</comment>
<dbReference type="Gene3D" id="1.10.20.10">
    <property type="entry name" value="Histone, subunit A"/>
    <property type="match status" value="1"/>
</dbReference>
<reference evidence="7" key="1">
    <citation type="submission" date="2025-08" db="UniProtKB">
        <authorList>
            <consortium name="Ensembl"/>
        </authorList>
    </citation>
    <scope>IDENTIFICATION</scope>
</reference>
<dbReference type="InterPro" id="IPR007900">
    <property type="entry name" value="TAF4_C"/>
</dbReference>
<dbReference type="InterPro" id="IPR009072">
    <property type="entry name" value="Histone-fold"/>
</dbReference>
<dbReference type="GO" id="GO:0006367">
    <property type="term" value="P:transcription initiation at RNA polymerase II promoter"/>
    <property type="evidence" value="ECO:0007669"/>
    <property type="project" value="TreeGrafter"/>
</dbReference>
<dbReference type="GO" id="GO:0046982">
    <property type="term" value="F:protein heterodimerization activity"/>
    <property type="evidence" value="ECO:0007669"/>
    <property type="project" value="InterPro"/>
</dbReference>